<evidence type="ECO:0000313" key="9">
    <source>
        <dbReference type="Proteomes" id="UP000472971"/>
    </source>
</evidence>
<evidence type="ECO:0000256" key="1">
    <source>
        <dbReference type="ARBA" id="ARBA00004141"/>
    </source>
</evidence>
<evidence type="ECO:0000256" key="4">
    <source>
        <dbReference type="ARBA" id="ARBA00023136"/>
    </source>
</evidence>
<dbReference type="Proteomes" id="UP000472971">
    <property type="component" value="Unassembled WGS sequence"/>
</dbReference>
<dbReference type="Proteomes" id="UP000570010">
    <property type="component" value="Unassembled WGS sequence"/>
</dbReference>
<dbReference type="InterPro" id="IPR013525">
    <property type="entry name" value="ABC2_TM"/>
</dbReference>
<dbReference type="GO" id="GO:0140359">
    <property type="term" value="F:ABC-type transporter activity"/>
    <property type="evidence" value="ECO:0007669"/>
    <property type="project" value="InterPro"/>
</dbReference>
<accession>A0A6B3VUX2</accession>
<dbReference type="Pfam" id="PF12698">
    <property type="entry name" value="ABC2_membrane_3"/>
    <property type="match status" value="2"/>
</dbReference>
<proteinExistence type="predicted"/>
<comment type="caution">
    <text evidence="8">The sequence shown here is derived from an EMBL/GenBank/DDBJ whole genome shotgun (WGS) entry which is preliminary data.</text>
</comment>
<feature type="transmembrane region" description="Helical" evidence="5">
    <location>
        <begin position="640"/>
        <end position="659"/>
    </location>
</feature>
<protein>
    <submittedName>
        <fullName evidence="8">YhgE/Pip domain-containing protein</fullName>
    </submittedName>
</protein>
<feature type="transmembrane region" description="Helical" evidence="5">
    <location>
        <begin position="540"/>
        <end position="560"/>
    </location>
</feature>
<dbReference type="Gene3D" id="1.10.287.950">
    <property type="entry name" value="Methyl-accepting chemotaxis protein"/>
    <property type="match status" value="2"/>
</dbReference>
<dbReference type="RefSeq" id="WP_163239032.1">
    <property type="nucleotide sequence ID" value="NZ_JAAIWN010000001.1"/>
</dbReference>
<evidence type="ECO:0000313" key="7">
    <source>
        <dbReference type="EMBL" id="MBA4535689.1"/>
    </source>
</evidence>
<evidence type="ECO:0000313" key="10">
    <source>
        <dbReference type="Proteomes" id="UP000570010"/>
    </source>
</evidence>
<dbReference type="InterPro" id="IPR017501">
    <property type="entry name" value="Phage_infect_YhgE_C"/>
</dbReference>
<evidence type="ECO:0000259" key="6">
    <source>
        <dbReference type="Pfam" id="PF12698"/>
    </source>
</evidence>
<reference evidence="8 9" key="1">
    <citation type="submission" date="2020-02" db="EMBL/GenBank/DDBJ databases">
        <title>Bacillus aquiflavi sp. nov., isolated from yellow water of strong flavor Chinese baijiu in Yibin region of China.</title>
        <authorList>
            <person name="Xie J."/>
        </authorList>
    </citation>
    <scope>NUCLEOTIDE SEQUENCE [LARGE SCALE GENOMIC DNA]</scope>
    <source>
        <strain evidence="8 9">3H-10</strain>
    </source>
</reference>
<organism evidence="8 9">
    <name type="scientific">Bacillus aquiflavi</name>
    <dbReference type="NCBI Taxonomy" id="2672567"/>
    <lineage>
        <taxon>Bacteria</taxon>
        <taxon>Bacillati</taxon>
        <taxon>Bacillota</taxon>
        <taxon>Bacilli</taxon>
        <taxon>Bacillales</taxon>
        <taxon>Bacillaceae</taxon>
        <taxon>Bacillus</taxon>
    </lineage>
</organism>
<dbReference type="InterPro" id="IPR051328">
    <property type="entry name" value="T7SS_ABC-Transporter"/>
</dbReference>
<dbReference type="InterPro" id="IPR023908">
    <property type="entry name" value="xxxLxxG_rpt"/>
</dbReference>
<sequence length="731" mass="78566">MSLLKAELKEILKNRKLLIPIIAVLFVPILYAGMFLWAFWDPYERLDDLPVAIVNEDRGADFEGTNLELGKELVTKLKDSKDFNFQFVSKKEAYKGLKQQKYYMLVEIPENFSENATTLMDDHPKKLDLTYVPNESFNFLSSQIGETAVLKIQTSLQEKITETYAETMFDKIGELADGMGQASDGAGKLSDGVSSLNEGSEKLHEHLTVLAEKSVEFNAGVNAVNSGSNELASGTKALSDGLGQLKEGHGQLQTAADKLADGNGKLATGISQTKDGLKKAQTSIPDLISGTEQLQTGAETLASGLSQWQQGANQAANGAGQLNNGIAALEQQLEQVMPALPPEKQAALKGALQQLSAGSQEVKDGTAKLSGVAGQLSSGAKELSNNLVRVNEGQKALQAGINQLATGSEQLDKGSQELIAGQQQFRAGMETFGAKLGEAHQGSSELAAGSTKLSTGLNQLKDGSHAFTDGAGQLADGSEKLKSGTSELLEGSQELAGKLADGADEVSGVKGKKETYNMMAKPIEVKQNKLNEVPNYGTGFAPYFVSLGLFVGALLLSIVFPLTEPMTVPRNGFSWFASKFIILVTIGVIQALLAVFVLLVGLDLQVQSVPMFIFFTIITSITFVALIQFFVSLFGDPGRFMAIIILIMQLTTSAGTFPLELIPNILQPFNSFLPMTYTVHGFKAVISSGDFGFMWQNVGILSIFILIFMVGTLGYFNFKHKRQFASTVEQS</sequence>
<dbReference type="NCBIfam" id="TIGR03057">
    <property type="entry name" value="xxxLxxG_by_4"/>
    <property type="match status" value="5"/>
</dbReference>
<dbReference type="GO" id="GO:0016020">
    <property type="term" value="C:membrane"/>
    <property type="evidence" value="ECO:0007669"/>
    <property type="project" value="UniProtKB-SubCell"/>
</dbReference>
<evidence type="ECO:0000256" key="3">
    <source>
        <dbReference type="ARBA" id="ARBA00022989"/>
    </source>
</evidence>
<reference evidence="7 10" key="2">
    <citation type="submission" date="2020-07" db="EMBL/GenBank/DDBJ databases">
        <authorList>
            <person name="Feng H."/>
        </authorList>
    </citation>
    <scope>NUCLEOTIDE SEQUENCE [LARGE SCALE GENOMIC DNA]</scope>
    <source>
        <strain evidence="10">s-12</strain>
        <strain evidence="7">S-12</strain>
    </source>
</reference>
<dbReference type="SUPFAM" id="SSF58104">
    <property type="entry name" value="Methyl-accepting chemotaxis protein (MCP) signaling domain"/>
    <property type="match status" value="1"/>
</dbReference>
<keyword evidence="3 5" id="KW-1133">Transmembrane helix</keyword>
<dbReference type="InterPro" id="IPR017500">
    <property type="entry name" value="Phage_infect_YhgE_N"/>
</dbReference>
<gene>
    <name evidence="8" type="ORF">G4D64_00710</name>
    <name evidence="7" type="ORF">H1Z61_00710</name>
</gene>
<keyword evidence="2 5" id="KW-0812">Transmembrane</keyword>
<feature type="transmembrane region" description="Helical" evidence="5">
    <location>
        <begin position="21"/>
        <end position="40"/>
    </location>
</feature>
<feature type="transmembrane region" description="Helical" evidence="5">
    <location>
        <begin position="693"/>
        <end position="716"/>
    </location>
</feature>
<feature type="domain" description="ABC-2 type transporter transmembrane" evidence="6">
    <location>
        <begin position="514"/>
        <end position="711"/>
    </location>
</feature>
<feature type="transmembrane region" description="Helical" evidence="5">
    <location>
        <begin position="612"/>
        <end position="633"/>
    </location>
</feature>
<dbReference type="AlphaFoldDB" id="A0A6B3VUX2"/>
<dbReference type="PANTHER" id="PTHR43077">
    <property type="entry name" value="TRANSPORT PERMEASE YVFS-RELATED"/>
    <property type="match status" value="1"/>
</dbReference>
<evidence type="ECO:0000256" key="5">
    <source>
        <dbReference type="SAM" id="Phobius"/>
    </source>
</evidence>
<dbReference type="NCBIfam" id="TIGR03061">
    <property type="entry name" value="pip_yhgE_Nterm"/>
    <property type="match status" value="1"/>
</dbReference>
<keyword evidence="4 5" id="KW-0472">Membrane</keyword>
<feature type="domain" description="ABC-2 type transporter transmembrane" evidence="6">
    <location>
        <begin position="21"/>
        <end position="165"/>
    </location>
</feature>
<dbReference type="PANTHER" id="PTHR43077:SF5">
    <property type="entry name" value="PHAGE INFECTION PROTEIN"/>
    <property type="match status" value="1"/>
</dbReference>
<dbReference type="NCBIfam" id="TIGR03062">
    <property type="entry name" value="pip_yhgE_Cterm"/>
    <property type="match status" value="1"/>
</dbReference>
<keyword evidence="9" id="KW-1185">Reference proteome</keyword>
<dbReference type="EMBL" id="JACEIO010000001">
    <property type="protein sequence ID" value="MBA4535689.1"/>
    <property type="molecule type" value="Genomic_DNA"/>
</dbReference>
<name>A0A6B3VUX2_9BACI</name>
<evidence type="ECO:0000313" key="8">
    <source>
        <dbReference type="EMBL" id="NEY80065.1"/>
    </source>
</evidence>
<feature type="transmembrane region" description="Helical" evidence="5">
    <location>
        <begin position="580"/>
        <end position="600"/>
    </location>
</feature>
<dbReference type="Gene3D" id="3.40.1710.10">
    <property type="entry name" value="abc type-2 transporter like domain"/>
    <property type="match status" value="1"/>
</dbReference>
<comment type="subcellular location">
    <subcellularLocation>
        <location evidence="1">Membrane</location>
        <topology evidence="1">Multi-pass membrane protein</topology>
    </subcellularLocation>
</comment>
<evidence type="ECO:0000256" key="2">
    <source>
        <dbReference type="ARBA" id="ARBA00022692"/>
    </source>
</evidence>
<dbReference type="EMBL" id="JAAIWN010000001">
    <property type="protein sequence ID" value="NEY80065.1"/>
    <property type="molecule type" value="Genomic_DNA"/>
</dbReference>